<keyword evidence="1" id="KW-1133">Transmembrane helix</keyword>
<keyword evidence="3" id="KW-0436">Ligase</keyword>
<keyword evidence="1" id="KW-0812">Transmembrane</keyword>
<proteinExistence type="predicted"/>
<dbReference type="RefSeq" id="WP_083051355.1">
    <property type="nucleotide sequence ID" value="NZ_MWQY01000013.1"/>
</dbReference>
<dbReference type="OrthoDB" id="311554at2"/>
<protein>
    <submittedName>
        <fullName evidence="3">Long-chain fatty acid--CoA ligase</fullName>
    </submittedName>
</protein>
<dbReference type="Pfam" id="PF00501">
    <property type="entry name" value="AMP-binding"/>
    <property type="match status" value="1"/>
</dbReference>
<evidence type="ECO:0000256" key="1">
    <source>
        <dbReference type="SAM" id="Phobius"/>
    </source>
</evidence>
<feature type="domain" description="AMP-dependent synthetase/ligase" evidence="2">
    <location>
        <begin position="12"/>
        <end position="457"/>
    </location>
</feature>
<dbReference type="PANTHER" id="PTHR43813:SF1">
    <property type="entry name" value="ACYL-ACTIVATING ENZYME 16, CHLOROPLASTIC-RELATED"/>
    <property type="match status" value="1"/>
</dbReference>
<dbReference type="Gene3D" id="3.40.50.12780">
    <property type="entry name" value="N-terminal domain of ligase-like"/>
    <property type="match status" value="1"/>
</dbReference>
<dbReference type="InterPro" id="IPR020845">
    <property type="entry name" value="AMP-binding_CS"/>
</dbReference>
<dbReference type="PROSITE" id="PS00455">
    <property type="entry name" value="AMP_BINDING"/>
    <property type="match status" value="1"/>
</dbReference>
<keyword evidence="4" id="KW-1185">Reference proteome</keyword>
<dbReference type="InterPro" id="IPR045851">
    <property type="entry name" value="AMP-bd_C_sf"/>
</dbReference>
<keyword evidence="1" id="KW-0472">Membrane</keyword>
<dbReference type="PANTHER" id="PTHR43813">
    <property type="entry name" value="ACYL-ACTIVATING ENZYME 16, CHLOROPLASTIC-RELATED"/>
    <property type="match status" value="1"/>
</dbReference>
<dbReference type="InterPro" id="IPR052987">
    <property type="entry name" value="Chloroplast_AMP-bd_Enzymes"/>
</dbReference>
<dbReference type="AlphaFoldDB" id="A0A1Y1RXT8"/>
<dbReference type="EMBL" id="MWQY01000013">
    <property type="protein sequence ID" value="ORC34502.1"/>
    <property type="molecule type" value="Genomic_DNA"/>
</dbReference>
<comment type="caution">
    <text evidence="3">The sequence shown here is derived from an EMBL/GenBank/DDBJ whole genome shotgun (WGS) entry which is preliminary data.</text>
</comment>
<name>A0A1Y1RXT8_9SPIO</name>
<accession>A0A1Y1RXT8</accession>
<feature type="transmembrane region" description="Helical" evidence="1">
    <location>
        <begin position="334"/>
        <end position="356"/>
    </location>
</feature>
<organism evidence="3 4">
    <name type="scientific">Marispirochaeta aestuarii</name>
    <dbReference type="NCBI Taxonomy" id="1963862"/>
    <lineage>
        <taxon>Bacteria</taxon>
        <taxon>Pseudomonadati</taxon>
        <taxon>Spirochaetota</taxon>
        <taxon>Spirochaetia</taxon>
        <taxon>Spirochaetales</taxon>
        <taxon>Spirochaetaceae</taxon>
        <taxon>Marispirochaeta</taxon>
    </lineage>
</organism>
<dbReference type="InterPro" id="IPR000873">
    <property type="entry name" value="AMP-dep_synth/lig_dom"/>
</dbReference>
<reference evidence="3 4" key="1">
    <citation type="submission" date="2017-03" db="EMBL/GenBank/DDBJ databases">
        <title>Draft Genome sequence of Marispirochaeta sp. strain JC444.</title>
        <authorList>
            <person name="Shivani Y."/>
            <person name="Subhash Y."/>
            <person name="Sasikala C."/>
            <person name="Ramana C."/>
        </authorList>
    </citation>
    <scope>NUCLEOTIDE SEQUENCE [LARGE SCALE GENOMIC DNA]</scope>
    <source>
        <strain evidence="3 4">JC444</strain>
    </source>
</reference>
<dbReference type="STRING" id="1963862.B4O97_12745"/>
<dbReference type="InterPro" id="IPR042099">
    <property type="entry name" value="ANL_N_sf"/>
</dbReference>
<evidence type="ECO:0000259" key="2">
    <source>
        <dbReference type="Pfam" id="PF00501"/>
    </source>
</evidence>
<feature type="transmembrane region" description="Helical" evidence="1">
    <location>
        <begin position="300"/>
        <end position="322"/>
    </location>
</feature>
<dbReference type="Gene3D" id="3.30.300.30">
    <property type="match status" value="1"/>
</dbReference>
<sequence length="630" mass="71151">MDNQDTLIRRFKTVVDRYGDNPALFSKNGGTEFSSISYQQLYHLVRDLTAGLEELSIRRGDHVGILSDNRKEWLISDLAIITLGAIDVPRGSDSTAEEFAYILAHADCRIVFVENAAQGEKVASKKEKLPKLEILISYDPPEDLSIPGVQVYSFQDILERGSRREDGDALFESSMERGEIDDVVTIIYTSGTTGEPKGVVLTNRSYIFQLDRIYEFIPLRPGERFFSVLPSWHSYERAIEYMVINRACSIIYSKPVGAIMLADMAATNPHWMTSVPRIWEAIRAAVLRNVNKGSNIKKSLFYFFLTVGQTHFTLLTMVRGLIPQFVKRSRWVDFSLAILPFLLLTPVKLLGDLLVFKKIKQKLGSNFRAGVSGGGALPPHVDRFFQAAGIKILEGYGLTETAPVLSVRMFSKPVPGTIGPLLPDIEYRLIDNDGALVQPGKKGVLYVKSEQIMQGYYKRPEASAEVLRDGWLNTGDIAVMTHKHELKIIGRAKETIVLLGGENIEPVPIEDQLTRSELIDQAMVVGQDQKFLGALIVPNREALEQQARKRGIAYVDADELLDDPEISEIMHDEIQSLVNSNQGFKHFERIFRFKLLSHPFEVGRELTQTMKIRRNVVDDLYRREIQELFE</sequence>
<evidence type="ECO:0000313" key="3">
    <source>
        <dbReference type="EMBL" id="ORC34502.1"/>
    </source>
</evidence>
<dbReference type="Proteomes" id="UP000192343">
    <property type="component" value="Unassembled WGS sequence"/>
</dbReference>
<dbReference type="GO" id="GO:0016874">
    <property type="term" value="F:ligase activity"/>
    <property type="evidence" value="ECO:0007669"/>
    <property type="project" value="UniProtKB-KW"/>
</dbReference>
<dbReference type="Pfam" id="PF23562">
    <property type="entry name" value="AMP-binding_C_3"/>
    <property type="match status" value="1"/>
</dbReference>
<dbReference type="SUPFAM" id="SSF56801">
    <property type="entry name" value="Acetyl-CoA synthetase-like"/>
    <property type="match status" value="1"/>
</dbReference>
<gene>
    <name evidence="3" type="ORF">B4O97_12745</name>
</gene>
<evidence type="ECO:0000313" key="4">
    <source>
        <dbReference type="Proteomes" id="UP000192343"/>
    </source>
</evidence>